<sequence>MSWSVGEVAGFARVTVRTLHHYDAIGLLVPGERTPAGHRRYTDADLDRLQRVLFYRELGFPLEEIAELLAAPEQDPTRHLRRQHALLTDRIARLTEMAAAVQRALEAQKMGINLTPEEKFEVFGDFDVDEATAEAERRWGDCDNGAFASSARRSAARTKDDWKRFTAEMDALHRRFAALLDAGAPADAPEALRLAEEHRAFITRTSYDCDHAMHRRLGELYVTDARFTATYENIRPGLARYVHDVLAANAERAEEAAPAERAGRATGSAPDSGPDSGSDYDSNPASGSDSDSLPGSGPAPQS</sequence>
<dbReference type="OrthoDB" id="9809391at2"/>
<dbReference type="InterPro" id="IPR036244">
    <property type="entry name" value="TipA-like_antibiotic-bd"/>
</dbReference>
<evidence type="ECO:0000259" key="6">
    <source>
        <dbReference type="PROSITE" id="PS50937"/>
    </source>
</evidence>
<evidence type="ECO:0000313" key="8">
    <source>
        <dbReference type="Proteomes" id="UP000319210"/>
    </source>
</evidence>
<dbReference type="EMBL" id="BJMM01000021">
    <property type="protein sequence ID" value="GEB51547.1"/>
    <property type="molecule type" value="Genomic_DNA"/>
</dbReference>
<feature type="region of interest" description="Disordered" evidence="5">
    <location>
        <begin position="252"/>
        <end position="302"/>
    </location>
</feature>
<dbReference type="InterPro" id="IPR012925">
    <property type="entry name" value="TipAS_dom"/>
</dbReference>
<organism evidence="7 8">
    <name type="scientific">Streptomyces cacaoi</name>
    <dbReference type="NCBI Taxonomy" id="1898"/>
    <lineage>
        <taxon>Bacteria</taxon>
        <taxon>Bacillati</taxon>
        <taxon>Actinomycetota</taxon>
        <taxon>Actinomycetes</taxon>
        <taxon>Kitasatosporales</taxon>
        <taxon>Streptomycetaceae</taxon>
        <taxon>Streptomyces</taxon>
    </lineage>
</organism>
<name>A0A4Y3R3R2_STRCI</name>
<protein>
    <submittedName>
        <fullName evidence="7">HTH-type transcriptional activator TipA</fullName>
    </submittedName>
</protein>
<evidence type="ECO:0000256" key="4">
    <source>
        <dbReference type="ARBA" id="ARBA00023163"/>
    </source>
</evidence>
<keyword evidence="8" id="KW-1185">Reference proteome</keyword>
<evidence type="ECO:0000256" key="1">
    <source>
        <dbReference type="ARBA" id="ARBA00023015"/>
    </source>
</evidence>
<dbReference type="InterPro" id="IPR009061">
    <property type="entry name" value="DNA-bd_dom_put_sf"/>
</dbReference>
<accession>A0A4Y3R3R2</accession>
<dbReference type="PROSITE" id="PS50937">
    <property type="entry name" value="HTH_MERR_2"/>
    <property type="match status" value="1"/>
</dbReference>
<dbReference type="Gene3D" id="1.10.490.50">
    <property type="entry name" value="Antibiotic binding domain of TipA-like multidrug resistance regulators"/>
    <property type="match status" value="1"/>
</dbReference>
<reference evidence="7 8" key="1">
    <citation type="submission" date="2019-06" db="EMBL/GenBank/DDBJ databases">
        <title>Whole genome shotgun sequence of Streptomyces cacaoi subsp. cacaoi NBRC 12748.</title>
        <authorList>
            <person name="Hosoyama A."/>
            <person name="Uohara A."/>
            <person name="Ohji S."/>
            <person name="Ichikawa N."/>
        </authorList>
    </citation>
    <scope>NUCLEOTIDE SEQUENCE [LARGE SCALE GENOMIC DNA]</scope>
    <source>
        <strain evidence="7 8">NBRC 12748</strain>
    </source>
</reference>
<keyword evidence="3" id="KW-0010">Activator</keyword>
<feature type="domain" description="HTH merR-type" evidence="6">
    <location>
        <begin position="1"/>
        <end position="71"/>
    </location>
</feature>
<dbReference type="SUPFAM" id="SSF46955">
    <property type="entry name" value="Putative DNA-binding domain"/>
    <property type="match status" value="1"/>
</dbReference>
<dbReference type="PANTHER" id="PTHR30204">
    <property type="entry name" value="REDOX-CYCLING DRUG-SENSING TRANSCRIPTIONAL ACTIVATOR SOXR"/>
    <property type="match status" value="1"/>
</dbReference>
<evidence type="ECO:0000313" key="7">
    <source>
        <dbReference type="EMBL" id="GEB51547.1"/>
    </source>
</evidence>
<dbReference type="PROSITE" id="PS00552">
    <property type="entry name" value="HTH_MERR_1"/>
    <property type="match status" value="1"/>
</dbReference>
<dbReference type="Proteomes" id="UP000319210">
    <property type="component" value="Unassembled WGS sequence"/>
</dbReference>
<comment type="caution">
    <text evidence="7">The sequence shown here is derived from an EMBL/GenBank/DDBJ whole genome shotgun (WGS) entry which is preliminary data.</text>
</comment>
<keyword evidence="2" id="KW-0238">DNA-binding</keyword>
<evidence type="ECO:0000256" key="5">
    <source>
        <dbReference type="SAM" id="MobiDB-lite"/>
    </source>
</evidence>
<feature type="compositionally biased region" description="Low complexity" evidence="5">
    <location>
        <begin position="264"/>
        <end position="302"/>
    </location>
</feature>
<dbReference type="SMART" id="SM00422">
    <property type="entry name" value="HTH_MERR"/>
    <property type="match status" value="1"/>
</dbReference>
<dbReference type="GO" id="GO:0003700">
    <property type="term" value="F:DNA-binding transcription factor activity"/>
    <property type="evidence" value="ECO:0007669"/>
    <property type="project" value="InterPro"/>
</dbReference>
<dbReference type="Gene3D" id="1.10.1660.10">
    <property type="match status" value="1"/>
</dbReference>
<dbReference type="InterPro" id="IPR000551">
    <property type="entry name" value="MerR-type_HTH_dom"/>
</dbReference>
<dbReference type="PRINTS" id="PR00040">
    <property type="entry name" value="HTHMERR"/>
</dbReference>
<keyword evidence="4" id="KW-0804">Transcription</keyword>
<dbReference type="InterPro" id="IPR047057">
    <property type="entry name" value="MerR_fam"/>
</dbReference>
<evidence type="ECO:0000256" key="3">
    <source>
        <dbReference type="ARBA" id="ARBA00023159"/>
    </source>
</evidence>
<dbReference type="SUPFAM" id="SSF89082">
    <property type="entry name" value="Antibiotic binding domain of TipA-like multidrug resistance regulators"/>
    <property type="match status" value="1"/>
</dbReference>
<dbReference type="CDD" id="cd01106">
    <property type="entry name" value="HTH_TipAL-Mta"/>
    <property type="match status" value="1"/>
</dbReference>
<dbReference type="PANTHER" id="PTHR30204:SF90">
    <property type="entry name" value="HTH-TYPE TRANSCRIPTIONAL ACTIVATOR MTA"/>
    <property type="match status" value="1"/>
</dbReference>
<dbReference type="GO" id="GO:0003677">
    <property type="term" value="F:DNA binding"/>
    <property type="evidence" value="ECO:0007669"/>
    <property type="project" value="UniProtKB-KW"/>
</dbReference>
<evidence type="ECO:0000256" key="2">
    <source>
        <dbReference type="ARBA" id="ARBA00023125"/>
    </source>
</evidence>
<dbReference type="Pfam" id="PF07739">
    <property type="entry name" value="TipAS"/>
    <property type="match status" value="1"/>
</dbReference>
<dbReference type="Pfam" id="PF13411">
    <property type="entry name" value="MerR_1"/>
    <property type="match status" value="1"/>
</dbReference>
<proteinExistence type="predicted"/>
<keyword evidence="1" id="KW-0805">Transcription regulation</keyword>
<dbReference type="AlphaFoldDB" id="A0A4Y3R3R2"/>
<gene>
    <name evidence="7" type="primary">tipA</name>
    <name evidence="7" type="ORF">SCA03_40980</name>
</gene>